<evidence type="ECO:0000256" key="2">
    <source>
        <dbReference type="ARBA" id="ARBA00022771"/>
    </source>
</evidence>
<proteinExistence type="predicted"/>
<comment type="caution">
    <text evidence="8">The sequence shown here is derived from an EMBL/GenBank/DDBJ whole genome shotgun (WGS) entry which is preliminary data.</text>
</comment>
<keyword evidence="1" id="KW-0479">Metal-binding</keyword>
<protein>
    <recommendedName>
        <fullName evidence="7">GRF-type domain-containing protein</fullName>
    </recommendedName>
</protein>
<accession>A0A445CL68</accession>
<keyword evidence="6" id="KW-1133">Transmembrane helix</keyword>
<evidence type="ECO:0000313" key="8">
    <source>
        <dbReference type="EMBL" id="RYR51685.1"/>
    </source>
</evidence>
<keyword evidence="3" id="KW-0862">Zinc</keyword>
<dbReference type="Proteomes" id="UP000289738">
    <property type="component" value="Chromosome A06"/>
</dbReference>
<evidence type="ECO:0000259" key="7">
    <source>
        <dbReference type="PROSITE" id="PS51999"/>
    </source>
</evidence>
<dbReference type="PANTHER" id="PTHR33248">
    <property type="entry name" value="ZINC ION-BINDING PROTEIN"/>
    <property type="match status" value="1"/>
</dbReference>
<evidence type="ECO:0000256" key="4">
    <source>
        <dbReference type="PROSITE-ProRule" id="PRU01343"/>
    </source>
</evidence>
<evidence type="ECO:0000256" key="3">
    <source>
        <dbReference type="ARBA" id="ARBA00022833"/>
    </source>
</evidence>
<dbReference type="EMBL" id="SDMP01000006">
    <property type="protein sequence ID" value="RYR51685.1"/>
    <property type="molecule type" value="Genomic_DNA"/>
</dbReference>
<evidence type="ECO:0000256" key="1">
    <source>
        <dbReference type="ARBA" id="ARBA00022723"/>
    </source>
</evidence>
<feature type="transmembrane region" description="Helical" evidence="6">
    <location>
        <begin position="126"/>
        <end position="147"/>
    </location>
</feature>
<evidence type="ECO:0000256" key="6">
    <source>
        <dbReference type="SAM" id="Phobius"/>
    </source>
</evidence>
<keyword evidence="6" id="KW-0472">Membrane</keyword>
<dbReference type="PROSITE" id="PS51999">
    <property type="entry name" value="ZF_GRF"/>
    <property type="match status" value="1"/>
</dbReference>
<dbReference type="InterPro" id="IPR010666">
    <property type="entry name" value="Znf_GRF"/>
</dbReference>
<feature type="region of interest" description="Disordered" evidence="5">
    <location>
        <begin position="1"/>
        <end position="26"/>
    </location>
</feature>
<evidence type="ECO:0000313" key="9">
    <source>
        <dbReference type="Proteomes" id="UP000289738"/>
    </source>
</evidence>
<dbReference type="Pfam" id="PF06839">
    <property type="entry name" value="Zn_ribbon_GRF"/>
    <property type="match status" value="1"/>
</dbReference>
<gene>
    <name evidence="8" type="ORF">Ahy_A06g026661</name>
</gene>
<name>A0A445CL68_ARAHY</name>
<feature type="domain" description="GRF-type" evidence="7">
    <location>
        <begin position="40"/>
        <end position="82"/>
    </location>
</feature>
<dbReference type="AlphaFoldDB" id="A0A445CL68"/>
<evidence type="ECO:0000256" key="5">
    <source>
        <dbReference type="SAM" id="MobiDB-lite"/>
    </source>
</evidence>
<dbReference type="GO" id="GO:0008270">
    <property type="term" value="F:zinc ion binding"/>
    <property type="evidence" value="ECO:0007669"/>
    <property type="project" value="UniProtKB-KW"/>
</dbReference>
<organism evidence="8 9">
    <name type="scientific">Arachis hypogaea</name>
    <name type="common">Peanut</name>
    <dbReference type="NCBI Taxonomy" id="3818"/>
    <lineage>
        <taxon>Eukaryota</taxon>
        <taxon>Viridiplantae</taxon>
        <taxon>Streptophyta</taxon>
        <taxon>Embryophyta</taxon>
        <taxon>Tracheophyta</taxon>
        <taxon>Spermatophyta</taxon>
        <taxon>Magnoliopsida</taxon>
        <taxon>eudicotyledons</taxon>
        <taxon>Gunneridae</taxon>
        <taxon>Pentapetalae</taxon>
        <taxon>rosids</taxon>
        <taxon>fabids</taxon>
        <taxon>Fabales</taxon>
        <taxon>Fabaceae</taxon>
        <taxon>Papilionoideae</taxon>
        <taxon>50 kb inversion clade</taxon>
        <taxon>dalbergioids sensu lato</taxon>
        <taxon>Dalbergieae</taxon>
        <taxon>Pterocarpus clade</taxon>
        <taxon>Arachis</taxon>
    </lineage>
</organism>
<keyword evidence="9" id="KW-1185">Reference proteome</keyword>
<reference evidence="8 9" key="1">
    <citation type="submission" date="2019-01" db="EMBL/GenBank/DDBJ databases">
        <title>Sequencing of cultivated peanut Arachis hypogaea provides insights into genome evolution and oil improvement.</title>
        <authorList>
            <person name="Chen X."/>
        </authorList>
    </citation>
    <scope>NUCLEOTIDE SEQUENCE [LARGE SCALE GENOMIC DNA]</scope>
    <source>
        <strain evidence="9">cv. Fuhuasheng</strain>
        <tissue evidence="8">Leaves</tissue>
    </source>
</reference>
<sequence>MEIGNGGCGGGGGLSHPSHDNHGSSVSMLRKRLNTHDGSCFCGLKTVIKKSGTAKNSNRLFHTCPKYRKSSHYNYFKWVDDDDYQAVDVCGTKKDAGTDMEVESDYDEWRVKVAWKLGSLKIKVRALKLLMIFMFGVVVIFYCLICVSK</sequence>
<feature type="compositionally biased region" description="Gly residues" evidence="5">
    <location>
        <begin position="1"/>
        <end position="14"/>
    </location>
</feature>
<keyword evidence="2 4" id="KW-0863">Zinc-finger</keyword>
<keyword evidence="6" id="KW-0812">Transmembrane</keyword>